<dbReference type="PANTHER" id="PTHR12121:SF36">
    <property type="entry name" value="ENDONUCLEASE_EXONUCLEASE_PHOSPHATASE DOMAIN-CONTAINING PROTEIN"/>
    <property type="match status" value="1"/>
</dbReference>
<dbReference type="Proteomes" id="UP000094065">
    <property type="component" value="Unassembled WGS sequence"/>
</dbReference>
<dbReference type="Gene3D" id="3.60.10.10">
    <property type="entry name" value="Endonuclease/exonuclease/phosphatase"/>
    <property type="match status" value="1"/>
</dbReference>
<dbReference type="AlphaFoldDB" id="A0A1E3HLD8"/>
<dbReference type="RefSeq" id="XP_018991900.1">
    <property type="nucleotide sequence ID" value="XM_019139409.1"/>
</dbReference>
<dbReference type="STRING" id="1295533.A0A1E3HLD8"/>
<dbReference type="InterPro" id="IPR050410">
    <property type="entry name" value="CCR4/nocturin_mRNA_transcr"/>
</dbReference>
<dbReference type="FunFam" id="3.60.10.10:FF:000104">
    <property type="entry name" value="Endonuclease/exonuclease/phosphatase"/>
    <property type="match status" value="1"/>
</dbReference>
<accession>A0A1E3HLD8</accession>
<keyword evidence="3" id="KW-1185">Reference proteome</keyword>
<dbReference type="GO" id="GO:0000175">
    <property type="term" value="F:3'-5'-RNA exonuclease activity"/>
    <property type="evidence" value="ECO:0007669"/>
    <property type="project" value="TreeGrafter"/>
</dbReference>
<dbReference type="EMBL" id="AWGJ01000008">
    <property type="protein sequence ID" value="ODN76526.1"/>
    <property type="molecule type" value="Genomic_DNA"/>
</dbReference>
<dbReference type="PANTHER" id="PTHR12121">
    <property type="entry name" value="CARBON CATABOLITE REPRESSOR PROTEIN 4"/>
    <property type="match status" value="1"/>
</dbReference>
<name>A0A1E3HLD8_9TREE</name>
<reference evidence="2 3" key="1">
    <citation type="submission" date="2016-06" db="EMBL/GenBank/DDBJ databases">
        <title>Evolution of pathogenesis and genome organization in the Tremellales.</title>
        <authorList>
            <person name="Cuomo C."/>
            <person name="Litvintseva A."/>
            <person name="Heitman J."/>
            <person name="Chen Y."/>
            <person name="Sun S."/>
            <person name="Springer D."/>
            <person name="Dromer F."/>
            <person name="Young S."/>
            <person name="Zeng Q."/>
            <person name="Chapman S."/>
            <person name="Gujja S."/>
            <person name="Saif S."/>
            <person name="Birren B."/>
        </authorList>
    </citation>
    <scope>NUCLEOTIDE SEQUENCE [LARGE SCALE GENOMIC DNA]</scope>
    <source>
        <strain evidence="2 3">CBS 6039</strain>
    </source>
</reference>
<proteinExistence type="predicted"/>
<evidence type="ECO:0000313" key="3">
    <source>
        <dbReference type="Proteomes" id="UP000094065"/>
    </source>
</evidence>
<dbReference type="Pfam" id="PF03372">
    <property type="entry name" value="Exo_endo_phos"/>
    <property type="match status" value="1"/>
</dbReference>
<dbReference type="CDD" id="cd09083">
    <property type="entry name" value="EEP-1"/>
    <property type="match status" value="1"/>
</dbReference>
<feature type="domain" description="Endonuclease/exonuclease/phosphatase" evidence="1">
    <location>
        <begin position="57"/>
        <end position="305"/>
    </location>
</feature>
<dbReference type="InterPro" id="IPR036691">
    <property type="entry name" value="Endo/exonu/phosph_ase_sf"/>
</dbReference>
<gene>
    <name evidence="2" type="ORF">L202_05193</name>
</gene>
<dbReference type="GeneID" id="30156502"/>
<organism evidence="2 3">
    <name type="scientific">Cryptococcus amylolentus CBS 6039</name>
    <dbReference type="NCBI Taxonomy" id="1295533"/>
    <lineage>
        <taxon>Eukaryota</taxon>
        <taxon>Fungi</taxon>
        <taxon>Dikarya</taxon>
        <taxon>Basidiomycota</taxon>
        <taxon>Agaricomycotina</taxon>
        <taxon>Tremellomycetes</taxon>
        <taxon>Tremellales</taxon>
        <taxon>Cryptococcaceae</taxon>
        <taxon>Cryptococcus</taxon>
    </lineage>
</organism>
<dbReference type="InterPro" id="IPR005135">
    <property type="entry name" value="Endo/exonuclease/phosphatase"/>
</dbReference>
<evidence type="ECO:0000259" key="1">
    <source>
        <dbReference type="Pfam" id="PF03372"/>
    </source>
</evidence>
<sequence>MVTKIPFQKFLHPQATTTTTSTMSNVAVEEIHIATVNIKNGNFNGPSNPKEVWAEKPWKERKTRLVDALLSLGPLDILGAQEVFNWQLKDLAELFGPSYAHVGVGRDDGKEGGEFSPIFYDASKFDLVKWGTMWLSPTPEVPGSKGWDADLPRIATLLTLKYKDPSKKGELVHAVNTHYDHKGTTARAQSSLLVRSAIWQWVKDVEQAEKPGKVGPLVFFGDFNSPPEEDGYKNMTSLHPLPSGQPSFTFIDTYTHLLSLSSSPQSSASPLKTLQTRPYGPAFTYTDFAPPNAPQAKRIDFVLLGAEVDDKNNRGKARGGWEVVRYACVDNYVEGDVEGWNARWSDHRAVRATIARPA</sequence>
<comment type="caution">
    <text evidence="2">The sequence shown here is derived from an EMBL/GenBank/DDBJ whole genome shotgun (WGS) entry which is preliminary data.</text>
</comment>
<dbReference type="SUPFAM" id="SSF56219">
    <property type="entry name" value="DNase I-like"/>
    <property type="match status" value="1"/>
</dbReference>
<evidence type="ECO:0000313" key="2">
    <source>
        <dbReference type="EMBL" id="ODN76526.1"/>
    </source>
</evidence>
<dbReference type="OrthoDB" id="276515at2759"/>
<protein>
    <recommendedName>
        <fullName evidence="1">Endonuclease/exonuclease/phosphatase domain-containing protein</fullName>
    </recommendedName>
</protein>